<dbReference type="EMBL" id="QRMS01000002">
    <property type="protein sequence ID" value="RHJ88658.1"/>
    <property type="molecule type" value="Genomic_DNA"/>
</dbReference>
<feature type="transmembrane region" description="Helical" evidence="8">
    <location>
        <begin position="99"/>
        <end position="121"/>
    </location>
</feature>
<keyword evidence="10" id="KW-1185">Reference proteome</keyword>
<gene>
    <name evidence="9" type="primary">mreD</name>
    <name evidence="9" type="ORF">DW099_09785</name>
</gene>
<feature type="transmembrane region" description="Helical" evidence="8">
    <location>
        <begin position="133"/>
        <end position="153"/>
    </location>
</feature>
<comment type="caution">
    <text evidence="9">The sequence shown here is derived from an EMBL/GenBank/DDBJ whole genome shotgun (WGS) entry which is preliminary data.</text>
</comment>
<evidence type="ECO:0000256" key="2">
    <source>
        <dbReference type="ARBA" id="ARBA00007776"/>
    </source>
</evidence>
<feature type="transmembrane region" description="Helical" evidence="8">
    <location>
        <begin position="6"/>
        <end position="24"/>
    </location>
</feature>
<dbReference type="GO" id="GO:0005886">
    <property type="term" value="C:plasma membrane"/>
    <property type="evidence" value="ECO:0007669"/>
    <property type="project" value="UniProtKB-SubCell"/>
</dbReference>
<protein>
    <submittedName>
        <fullName evidence="9">Rod shape-determining protein MreD</fullName>
    </submittedName>
</protein>
<name>A0A415E4W7_9FIRM</name>
<dbReference type="RefSeq" id="WP_067543151.1">
    <property type="nucleotide sequence ID" value="NZ_AP025567.1"/>
</dbReference>
<evidence type="ECO:0000256" key="8">
    <source>
        <dbReference type="SAM" id="Phobius"/>
    </source>
</evidence>
<dbReference type="OrthoDB" id="2082955at2"/>
<feature type="transmembrane region" description="Helical" evidence="8">
    <location>
        <begin position="31"/>
        <end position="58"/>
    </location>
</feature>
<evidence type="ECO:0000313" key="10">
    <source>
        <dbReference type="Proteomes" id="UP000284841"/>
    </source>
</evidence>
<dbReference type="Proteomes" id="UP000284841">
    <property type="component" value="Unassembled WGS sequence"/>
</dbReference>
<comment type="similarity">
    <text evidence="2">Belongs to the MreD family.</text>
</comment>
<evidence type="ECO:0000313" key="9">
    <source>
        <dbReference type="EMBL" id="RHJ88658.1"/>
    </source>
</evidence>
<dbReference type="STRING" id="1776384.GCA_900086585_04319"/>
<dbReference type="InterPro" id="IPR007227">
    <property type="entry name" value="Cell_shape_determining_MreD"/>
</dbReference>
<organism evidence="9 10">
    <name type="scientific">Emergencia timonensis</name>
    <dbReference type="NCBI Taxonomy" id="1776384"/>
    <lineage>
        <taxon>Bacteria</taxon>
        <taxon>Bacillati</taxon>
        <taxon>Bacillota</taxon>
        <taxon>Clostridia</taxon>
        <taxon>Peptostreptococcales</taxon>
        <taxon>Anaerovoracaceae</taxon>
        <taxon>Emergencia</taxon>
    </lineage>
</organism>
<dbReference type="NCBIfam" id="TIGR03426">
    <property type="entry name" value="shape_MreD"/>
    <property type="match status" value="1"/>
</dbReference>
<keyword evidence="4 8" id="KW-0812">Transmembrane</keyword>
<keyword evidence="5" id="KW-0133">Cell shape</keyword>
<keyword evidence="6 8" id="KW-1133">Transmembrane helix</keyword>
<proteinExistence type="inferred from homology"/>
<evidence type="ECO:0000256" key="1">
    <source>
        <dbReference type="ARBA" id="ARBA00004651"/>
    </source>
</evidence>
<keyword evidence="3" id="KW-1003">Cell membrane</keyword>
<evidence type="ECO:0000256" key="3">
    <source>
        <dbReference type="ARBA" id="ARBA00022475"/>
    </source>
</evidence>
<feature type="transmembrane region" description="Helical" evidence="8">
    <location>
        <begin position="64"/>
        <end position="87"/>
    </location>
</feature>
<comment type="subcellular location">
    <subcellularLocation>
        <location evidence="1">Cell membrane</location>
        <topology evidence="1">Multi-pass membrane protein</topology>
    </subcellularLocation>
</comment>
<dbReference type="GO" id="GO:0008360">
    <property type="term" value="P:regulation of cell shape"/>
    <property type="evidence" value="ECO:0007669"/>
    <property type="project" value="UniProtKB-KW"/>
</dbReference>
<evidence type="ECO:0000256" key="7">
    <source>
        <dbReference type="ARBA" id="ARBA00023136"/>
    </source>
</evidence>
<evidence type="ECO:0000256" key="6">
    <source>
        <dbReference type="ARBA" id="ARBA00022989"/>
    </source>
</evidence>
<dbReference type="Pfam" id="PF04093">
    <property type="entry name" value="MreD"/>
    <property type="match status" value="1"/>
</dbReference>
<dbReference type="AlphaFoldDB" id="A0A415E4W7"/>
<sequence length="166" mass="19173">MKYWQGFILFLAAFILQPFFHNLIPAFGGNVNLILCLTVIMTFLYDETVIGIFFGLVFGLAGDLFYGMYAGPGAFSLVAVGVAVLLLKRFANKENFINALITMLLSTWMYASVYWLVYYFIGSPYSYLYAMKSLPWQLLFNTVVAAILYFVLIKRVIKHRRDRYFR</sequence>
<accession>A0A415E4W7</accession>
<reference evidence="9 10" key="1">
    <citation type="submission" date="2018-08" db="EMBL/GenBank/DDBJ databases">
        <title>A genome reference for cultivated species of the human gut microbiota.</title>
        <authorList>
            <person name="Zou Y."/>
            <person name="Xue W."/>
            <person name="Luo G."/>
        </authorList>
    </citation>
    <scope>NUCLEOTIDE SEQUENCE [LARGE SCALE GENOMIC DNA]</scope>
    <source>
        <strain evidence="9 10">AM07-24</strain>
    </source>
</reference>
<evidence type="ECO:0000256" key="4">
    <source>
        <dbReference type="ARBA" id="ARBA00022692"/>
    </source>
</evidence>
<dbReference type="GeneID" id="83006586"/>
<evidence type="ECO:0000256" key="5">
    <source>
        <dbReference type="ARBA" id="ARBA00022960"/>
    </source>
</evidence>
<keyword evidence="7 8" id="KW-0472">Membrane</keyword>
<dbReference type="Gene3D" id="1.10.1760.20">
    <property type="match status" value="1"/>
</dbReference>